<protein>
    <submittedName>
        <fullName evidence="7">1-aminocyclopropane-1-carboxylate deaminase</fullName>
    </submittedName>
</protein>
<dbReference type="Proteomes" id="UP000644693">
    <property type="component" value="Unassembled WGS sequence"/>
</dbReference>
<dbReference type="InterPro" id="IPR036052">
    <property type="entry name" value="TrpB-like_PALP_sf"/>
</dbReference>
<dbReference type="InterPro" id="IPR001926">
    <property type="entry name" value="TrpB-like_PALP"/>
</dbReference>
<dbReference type="PIRSF" id="PIRSF006278">
    <property type="entry name" value="ACCD_DCysDesulf"/>
    <property type="match status" value="1"/>
</dbReference>
<keyword evidence="3 5" id="KW-0663">Pyridoxal phosphate</keyword>
<feature type="active site" description="Nucleophile" evidence="4">
    <location>
        <position position="80"/>
    </location>
</feature>
<reference evidence="7" key="2">
    <citation type="submission" date="2020-09" db="EMBL/GenBank/DDBJ databases">
        <authorList>
            <person name="Sun Q."/>
            <person name="Kim S."/>
        </authorList>
    </citation>
    <scope>NUCLEOTIDE SEQUENCE</scope>
    <source>
        <strain evidence="7">KCTC 23430</strain>
    </source>
</reference>
<evidence type="ECO:0000259" key="6">
    <source>
        <dbReference type="Pfam" id="PF00291"/>
    </source>
</evidence>
<dbReference type="InterPro" id="IPR027278">
    <property type="entry name" value="ACCD_DCysDesulf"/>
</dbReference>
<evidence type="ECO:0000256" key="5">
    <source>
        <dbReference type="PIRSR" id="PIRSR006278-2"/>
    </source>
</evidence>
<dbReference type="PANTHER" id="PTHR43780:SF2">
    <property type="entry name" value="1-AMINOCYCLOPROPANE-1-CARBOXYLATE DEAMINASE-RELATED"/>
    <property type="match status" value="1"/>
</dbReference>
<dbReference type="Gene3D" id="3.40.50.1100">
    <property type="match status" value="2"/>
</dbReference>
<name>A0A918XFR6_9GAMM</name>
<dbReference type="PANTHER" id="PTHR43780">
    <property type="entry name" value="1-AMINOCYCLOPROPANE-1-CARBOXYLATE DEAMINASE-RELATED"/>
    <property type="match status" value="1"/>
</dbReference>
<comment type="caution">
    <text evidence="7">The sequence shown here is derived from an EMBL/GenBank/DDBJ whole genome shotgun (WGS) entry which is preliminary data.</text>
</comment>
<evidence type="ECO:0000256" key="1">
    <source>
        <dbReference type="ARBA" id="ARBA00001933"/>
    </source>
</evidence>
<evidence type="ECO:0000256" key="2">
    <source>
        <dbReference type="ARBA" id="ARBA00008639"/>
    </source>
</evidence>
<accession>A0A918XFR6</accession>
<dbReference type="EMBL" id="BMYM01000001">
    <property type="protein sequence ID" value="GHD29343.1"/>
    <property type="molecule type" value="Genomic_DNA"/>
</dbReference>
<feature type="modified residue" description="N6-(pyridoxal phosphate)lysine" evidence="5">
    <location>
        <position position="53"/>
    </location>
</feature>
<sequence length="346" mass="37459">MAPKTLKYPPRVNLAVRPTPLQYLPRASERWGRGKRLWIKRDDLTGSTLSGNKVRKLEFIAAHAQSGGYDTLITCGGIQSNHCRATALVAAQLGLQCHLLLRGDQPEELEGNYLLDQLAGARISCYPAKRYFRELDALFEEWEAYYAQRGQRALAIPTGGSDGVGIWGYIAACEELSADFTEHGIPSANVVCASGSGGTQAGLTLGVELHGLPATIWAVNVCDDEAYFIDKVNEDMADVYARYPDLPRVSAQPRVLDGYVGQGYAKASEAVFDLIAELTRLEGVVLDPVYTGKAFQGMITELDAGRFDDCEDLVFVHTGGVFGLFPQAGGFVGTETDAAVNDIATE</sequence>
<keyword evidence="8" id="KW-1185">Reference proteome</keyword>
<dbReference type="Pfam" id="PF00291">
    <property type="entry name" value="PALP"/>
    <property type="match status" value="1"/>
</dbReference>
<organism evidence="7 8">
    <name type="scientific">Parahalioglobus pacificus</name>
    <dbReference type="NCBI Taxonomy" id="930806"/>
    <lineage>
        <taxon>Bacteria</taxon>
        <taxon>Pseudomonadati</taxon>
        <taxon>Pseudomonadota</taxon>
        <taxon>Gammaproteobacteria</taxon>
        <taxon>Cellvibrionales</taxon>
        <taxon>Halieaceae</taxon>
        <taxon>Parahalioglobus</taxon>
    </lineage>
</organism>
<reference evidence="7" key="1">
    <citation type="journal article" date="2014" name="Int. J. Syst. Evol. Microbiol.">
        <title>Complete genome sequence of Corynebacterium casei LMG S-19264T (=DSM 44701T), isolated from a smear-ripened cheese.</title>
        <authorList>
            <consortium name="US DOE Joint Genome Institute (JGI-PGF)"/>
            <person name="Walter F."/>
            <person name="Albersmeier A."/>
            <person name="Kalinowski J."/>
            <person name="Ruckert C."/>
        </authorList>
    </citation>
    <scope>NUCLEOTIDE SEQUENCE</scope>
    <source>
        <strain evidence="7">KCTC 23430</strain>
    </source>
</reference>
<evidence type="ECO:0000313" key="7">
    <source>
        <dbReference type="EMBL" id="GHD29343.1"/>
    </source>
</evidence>
<feature type="domain" description="Tryptophan synthase beta chain-like PALP" evidence="6">
    <location>
        <begin position="13"/>
        <end position="319"/>
    </location>
</feature>
<dbReference type="NCBIfam" id="TIGR01275">
    <property type="entry name" value="ACC_deam_rel"/>
    <property type="match status" value="1"/>
</dbReference>
<comment type="cofactor">
    <cofactor evidence="1">
        <name>pyridoxal 5'-phosphate</name>
        <dbReference type="ChEBI" id="CHEBI:597326"/>
    </cofactor>
</comment>
<evidence type="ECO:0000256" key="4">
    <source>
        <dbReference type="PIRSR" id="PIRSR006278-1"/>
    </source>
</evidence>
<gene>
    <name evidence="7" type="ORF">GCM10007053_09650</name>
</gene>
<proteinExistence type="inferred from homology"/>
<dbReference type="SUPFAM" id="SSF53686">
    <property type="entry name" value="Tryptophan synthase beta subunit-like PLP-dependent enzymes"/>
    <property type="match status" value="1"/>
</dbReference>
<evidence type="ECO:0000256" key="3">
    <source>
        <dbReference type="ARBA" id="ARBA00022898"/>
    </source>
</evidence>
<dbReference type="AlphaFoldDB" id="A0A918XFR6"/>
<dbReference type="InterPro" id="IPR005966">
    <property type="entry name" value="D-Cys_desShydrase"/>
</dbReference>
<comment type="similarity">
    <text evidence="2">Belongs to the ACC deaminase/D-cysteine desulfhydrase family.</text>
</comment>
<dbReference type="GO" id="GO:0019148">
    <property type="term" value="F:D-cysteine desulfhydrase activity"/>
    <property type="evidence" value="ECO:0007669"/>
    <property type="project" value="TreeGrafter"/>
</dbReference>
<evidence type="ECO:0000313" key="8">
    <source>
        <dbReference type="Proteomes" id="UP000644693"/>
    </source>
</evidence>